<dbReference type="PANTHER" id="PTHR35330">
    <property type="entry name" value="SIROHEME BIOSYNTHESIS PROTEIN MET8"/>
    <property type="match status" value="1"/>
</dbReference>
<dbReference type="InterPro" id="IPR006367">
    <property type="entry name" value="Sirohaem_synthase_N"/>
</dbReference>
<dbReference type="eggNOG" id="COG1648">
    <property type="taxonomic scope" value="Bacteria"/>
</dbReference>
<evidence type="ECO:0000313" key="8">
    <source>
        <dbReference type="Proteomes" id="UP000064844"/>
    </source>
</evidence>
<reference evidence="8" key="2">
    <citation type="submission" date="2015-04" db="EMBL/GenBank/DDBJ databases">
        <title>A butyrogenic pathway from the amino acid lysine in a human gut commensal.</title>
        <authorList>
            <person name="de Vos W.M."/>
            <person name="Bui N.T.P."/>
            <person name="Plugge C.M."/>
            <person name="Ritari J."/>
        </authorList>
    </citation>
    <scope>NUCLEOTIDE SEQUENCE [LARGE SCALE GENOMIC DNA]</scope>
    <source>
        <strain evidence="8">AF211</strain>
    </source>
</reference>
<evidence type="ECO:0000313" key="7">
    <source>
        <dbReference type="EMBL" id="ALP93919.1"/>
    </source>
</evidence>
<dbReference type="InterPro" id="IPR036291">
    <property type="entry name" value="NAD(P)-bd_dom_sf"/>
</dbReference>
<dbReference type="GO" id="GO:0019354">
    <property type="term" value="P:siroheme biosynthetic process"/>
    <property type="evidence" value="ECO:0007669"/>
    <property type="project" value="UniProtKB-UniPathway"/>
</dbReference>
<gene>
    <name evidence="7" type="ORF">IB211_01527</name>
</gene>
<dbReference type="SUPFAM" id="SSF51735">
    <property type="entry name" value="NAD(P)-binding Rossmann-fold domains"/>
    <property type="match status" value="1"/>
</dbReference>
<dbReference type="Pfam" id="PF13241">
    <property type="entry name" value="NAD_binding_7"/>
    <property type="match status" value="1"/>
</dbReference>
<dbReference type="GO" id="GO:0043115">
    <property type="term" value="F:precorrin-2 dehydrogenase activity"/>
    <property type="evidence" value="ECO:0007669"/>
    <property type="project" value="UniProtKB-EC"/>
</dbReference>
<evidence type="ECO:0000256" key="4">
    <source>
        <dbReference type="ARBA" id="ARBA00023027"/>
    </source>
</evidence>
<protein>
    <recommendedName>
        <fullName evidence="2">precorrin-2 dehydrogenase</fullName>
        <ecNumber evidence="2">1.3.1.76</ecNumber>
    </recommendedName>
</protein>
<reference evidence="7 8" key="1">
    <citation type="journal article" date="2015" name="Nat. Commun.">
        <title>Production of butyrate from lysine and the Amadori product fructoselysine by a human gut commensal.</title>
        <authorList>
            <person name="Bui T.P."/>
            <person name="Ritari J."/>
            <person name="Boeren S."/>
            <person name="de Waard P."/>
            <person name="Plugge C.M."/>
            <person name="de Vos W.M."/>
        </authorList>
    </citation>
    <scope>NUCLEOTIDE SEQUENCE [LARGE SCALE GENOMIC DNA]</scope>
    <source>
        <strain evidence="7 8">AF211</strain>
    </source>
</reference>
<dbReference type="GO" id="GO:0004325">
    <property type="term" value="F:ferrochelatase activity"/>
    <property type="evidence" value="ECO:0007669"/>
    <property type="project" value="InterPro"/>
</dbReference>
<dbReference type="InterPro" id="IPR028161">
    <property type="entry name" value="Met8-like"/>
</dbReference>
<dbReference type="EC" id="1.3.1.76" evidence="2"/>
<evidence type="ECO:0000256" key="1">
    <source>
        <dbReference type="ARBA" id="ARBA00005010"/>
    </source>
</evidence>
<proteinExistence type="predicted"/>
<dbReference type="Gene3D" id="3.40.50.720">
    <property type="entry name" value="NAD(P)-binding Rossmann-like Domain"/>
    <property type="match status" value="1"/>
</dbReference>
<name>A0A0S2W3R5_9FIRM</name>
<evidence type="ECO:0000256" key="6">
    <source>
        <dbReference type="ARBA" id="ARBA00047561"/>
    </source>
</evidence>
<dbReference type="KEGG" id="ibu:IB211_01527"/>
<keyword evidence="8" id="KW-1185">Reference proteome</keyword>
<evidence type="ECO:0000256" key="5">
    <source>
        <dbReference type="ARBA" id="ARBA00023244"/>
    </source>
</evidence>
<dbReference type="STRING" id="1297617.IB211_01527"/>
<comment type="catalytic activity">
    <reaction evidence="6">
        <text>precorrin-2 + NAD(+) = sirohydrochlorin + NADH + 2 H(+)</text>
        <dbReference type="Rhea" id="RHEA:15613"/>
        <dbReference type="ChEBI" id="CHEBI:15378"/>
        <dbReference type="ChEBI" id="CHEBI:57540"/>
        <dbReference type="ChEBI" id="CHEBI:57945"/>
        <dbReference type="ChEBI" id="CHEBI:58351"/>
        <dbReference type="ChEBI" id="CHEBI:58827"/>
        <dbReference type="EC" id="1.3.1.76"/>
    </reaction>
</comment>
<evidence type="ECO:0000256" key="3">
    <source>
        <dbReference type="ARBA" id="ARBA00023002"/>
    </source>
</evidence>
<dbReference type="EMBL" id="CP011307">
    <property type="protein sequence ID" value="ALP93919.1"/>
    <property type="molecule type" value="Genomic_DNA"/>
</dbReference>
<dbReference type="Proteomes" id="UP000064844">
    <property type="component" value="Chromosome"/>
</dbReference>
<keyword evidence="5" id="KW-0627">Porphyrin biosynthesis</keyword>
<keyword evidence="3 7" id="KW-0560">Oxidoreductase</keyword>
<sequence length="131" mass="13795">MIVGGGAIAARRAAVLGEFGAAVTVIAPEWKGGVRNIDWVPRVYVPGDLAGAFLAVAATDDREVNRSVGEEARKLGIPVSVADRREECTFFFPAVCEHRGVTVGLVSHSGGDHRRAAEAASAVRKALEELD</sequence>
<dbReference type="PANTHER" id="PTHR35330:SF1">
    <property type="entry name" value="SIROHEME BIOSYNTHESIS PROTEIN MET8"/>
    <property type="match status" value="1"/>
</dbReference>
<evidence type="ECO:0000256" key="2">
    <source>
        <dbReference type="ARBA" id="ARBA00012400"/>
    </source>
</evidence>
<dbReference type="UniPathway" id="UPA00262">
    <property type="reaction ID" value="UER00222"/>
</dbReference>
<comment type="pathway">
    <text evidence="1">Porphyrin-containing compound metabolism; siroheme biosynthesis; sirohydrochlorin from precorrin-2: step 1/1.</text>
</comment>
<dbReference type="AlphaFoldDB" id="A0A0S2W3R5"/>
<keyword evidence="4" id="KW-0520">NAD</keyword>
<accession>A0A0S2W3R5</accession>
<dbReference type="NCBIfam" id="TIGR01470">
    <property type="entry name" value="cysG_Nterm"/>
    <property type="match status" value="1"/>
</dbReference>
<organism evidence="7 8">
    <name type="scientific">Intestinimonas butyriciproducens</name>
    <dbReference type="NCBI Taxonomy" id="1297617"/>
    <lineage>
        <taxon>Bacteria</taxon>
        <taxon>Bacillati</taxon>
        <taxon>Bacillota</taxon>
        <taxon>Clostridia</taxon>
        <taxon>Eubacteriales</taxon>
        <taxon>Intestinimonas</taxon>
    </lineage>
</organism>